<dbReference type="SMART" id="SM00220">
    <property type="entry name" value="S_TKc"/>
    <property type="match status" value="1"/>
</dbReference>
<dbReference type="EMBL" id="UXUI01007293">
    <property type="protein sequence ID" value="VDD86814.1"/>
    <property type="molecule type" value="Genomic_DNA"/>
</dbReference>
<dbReference type="OrthoDB" id="266718at2759"/>
<dbReference type="PANTHER" id="PTHR48013">
    <property type="entry name" value="DUAL SPECIFICITY MITOGEN-ACTIVATED PROTEIN KINASE KINASE 5-RELATED"/>
    <property type="match status" value="1"/>
</dbReference>
<dbReference type="PANTHER" id="PTHR48013:SF15">
    <property type="entry name" value="DUAL SPECIFICITY MITOGEN-ACTIVATED PROTEIN KINASE KINASE 4"/>
    <property type="match status" value="1"/>
</dbReference>
<reference evidence="13" key="1">
    <citation type="submission" date="2017-02" db="UniProtKB">
        <authorList>
            <consortium name="WormBaseParasite"/>
        </authorList>
    </citation>
    <scope>IDENTIFICATION</scope>
</reference>
<keyword evidence="1 9" id="KW-0723">Serine/threonine-protein kinase</keyword>
<dbReference type="GO" id="GO:0004674">
    <property type="term" value="F:protein serine/threonine kinase activity"/>
    <property type="evidence" value="ECO:0007669"/>
    <property type="project" value="UniProtKB-KW"/>
</dbReference>
<dbReference type="STRING" id="51028.A0A0N4UXI8"/>
<dbReference type="WBParaSite" id="EVEC_0000224901-mRNA-1">
    <property type="protein sequence ID" value="EVEC_0000224901-mRNA-1"/>
    <property type="gene ID" value="EVEC_0000224901"/>
</dbReference>
<evidence type="ECO:0000256" key="3">
    <source>
        <dbReference type="ARBA" id="ARBA00022741"/>
    </source>
</evidence>
<keyword evidence="4" id="KW-0418">Kinase</keyword>
<evidence type="ECO:0000256" key="6">
    <source>
        <dbReference type="ARBA" id="ARBA00038035"/>
    </source>
</evidence>
<evidence type="ECO:0000256" key="8">
    <source>
        <dbReference type="PROSITE-ProRule" id="PRU10141"/>
    </source>
</evidence>
<dbReference type="Gene3D" id="3.30.200.20">
    <property type="entry name" value="Phosphorylase Kinase, domain 1"/>
    <property type="match status" value="1"/>
</dbReference>
<dbReference type="PROSITE" id="PS00107">
    <property type="entry name" value="PROTEIN_KINASE_ATP"/>
    <property type="match status" value="1"/>
</dbReference>
<feature type="binding site" evidence="8">
    <location>
        <position position="60"/>
    </location>
    <ligand>
        <name>ATP</name>
        <dbReference type="ChEBI" id="CHEBI:30616"/>
    </ligand>
</feature>
<dbReference type="Gene3D" id="1.10.510.10">
    <property type="entry name" value="Transferase(Phosphotransferase) domain 1"/>
    <property type="match status" value="1"/>
</dbReference>
<gene>
    <name evidence="11" type="ORF">EVEC_LOCUS1957</name>
</gene>
<protein>
    <recommendedName>
        <fullName evidence="7">mitogen-activated protein kinase kinase</fullName>
        <ecNumber evidence="7">2.7.12.2</ecNumber>
    </recommendedName>
</protein>
<keyword evidence="12" id="KW-1185">Reference proteome</keyword>
<dbReference type="InterPro" id="IPR000719">
    <property type="entry name" value="Prot_kinase_dom"/>
</dbReference>
<evidence type="ECO:0000256" key="9">
    <source>
        <dbReference type="RuleBase" id="RU000304"/>
    </source>
</evidence>
<accession>A0A0N4UXI8</accession>
<dbReference type="InterPro" id="IPR011009">
    <property type="entry name" value="Kinase-like_dom_sf"/>
</dbReference>
<keyword evidence="2" id="KW-0808">Transferase</keyword>
<evidence type="ECO:0000256" key="5">
    <source>
        <dbReference type="ARBA" id="ARBA00022840"/>
    </source>
</evidence>
<dbReference type="InterPro" id="IPR008271">
    <property type="entry name" value="Ser/Thr_kinase_AS"/>
</dbReference>
<dbReference type="GO" id="GO:0004708">
    <property type="term" value="F:MAP kinase kinase activity"/>
    <property type="evidence" value="ECO:0007669"/>
    <property type="project" value="UniProtKB-EC"/>
</dbReference>
<dbReference type="FunFam" id="3.30.200.20:FF:000040">
    <property type="entry name" value="Dual specificity mitogen-activated protein kinase kinase"/>
    <property type="match status" value="1"/>
</dbReference>
<dbReference type="Pfam" id="PF00069">
    <property type="entry name" value="Pkinase"/>
    <property type="match status" value="1"/>
</dbReference>
<evidence type="ECO:0000256" key="7">
    <source>
        <dbReference type="ARBA" id="ARBA00038999"/>
    </source>
</evidence>
<comment type="similarity">
    <text evidence="6">Belongs to the protein kinase superfamily. STE Ser/Thr protein kinase family. MAP kinase kinase subfamily.</text>
</comment>
<evidence type="ECO:0000259" key="10">
    <source>
        <dbReference type="PROSITE" id="PS50011"/>
    </source>
</evidence>
<dbReference type="EC" id="2.7.12.2" evidence="7"/>
<dbReference type="InterPro" id="IPR017441">
    <property type="entry name" value="Protein_kinase_ATP_BS"/>
</dbReference>
<dbReference type="PROSITE" id="PS50011">
    <property type="entry name" value="PROTEIN_KINASE_DOM"/>
    <property type="match status" value="1"/>
</dbReference>
<dbReference type="AlphaFoldDB" id="A0A0N4UXI8"/>
<dbReference type="PROSITE" id="PS00108">
    <property type="entry name" value="PROTEIN_KINASE_ST"/>
    <property type="match status" value="1"/>
</dbReference>
<evidence type="ECO:0000256" key="4">
    <source>
        <dbReference type="ARBA" id="ARBA00022777"/>
    </source>
</evidence>
<reference evidence="11 12" key="2">
    <citation type="submission" date="2018-10" db="EMBL/GenBank/DDBJ databases">
        <authorList>
            <consortium name="Pathogen Informatics"/>
        </authorList>
    </citation>
    <scope>NUCLEOTIDE SEQUENCE [LARGE SCALE GENOMIC DNA]</scope>
</reference>
<evidence type="ECO:0000256" key="1">
    <source>
        <dbReference type="ARBA" id="ARBA00022527"/>
    </source>
</evidence>
<keyword evidence="3 8" id="KW-0547">Nucleotide-binding</keyword>
<dbReference type="Proteomes" id="UP000274131">
    <property type="component" value="Unassembled WGS sequence"/>
</dbReference>
<evidence type="ECO:0000313" key="11">
    <source>
        <dbReference type="EMBL" id="VDD86814.1"/>
    </source>
</evidence>
<dbReference type="SUPFAM" id="SSF56112">
    <property type="entry name" value="Protein kinase-like (PK-like)"/>
    <property type="match status" value="1"/>
</dbReference>
<organism evidence="13">
    <name type="scientific">Enterobius vermicularis</name>
    <name type="common">Human pinworm</name>
    <dbReference type="NCBI Taxonomy" id="51028"/>
    <lineage>
        <taxon>Eukaryota</taxon>
        <taxon>Metazoa</taxon>
        <taxon>Ecdysozoa</taxon>
        <taxon>Nematoda</taxon>
        <taxon>Chromadorea</taxon>
        <taxon>Rhabditida</taxon>
        <taxon>Spirurina</taxon>
        <taxon>Oxyuridomorpha</taxon>
        <taxon>Oxyuroidea</taxon>
        <taxon>Oxyuridae</taxon>
        <taxon>Enterobius</taxon>
    </lineage>
</organism>
<evidence type="ECO:0000256" key="2">
    <source>
        <dbReference type="ARBA" id="ARBA00022679"/>
    </source>
</evidence>
<feature type="domain" description="Protein kinase" evidence="10">
    <location>
        <begin position="30"/>
        <end position="196"/>
    </location>
</feature>
<keyword evidence="5 8" id="KW-0067">ATP-binding</keyword>
<proteinExistence type="inferred from homology"/>
<sequence length="196" mass="21784">MTDKAYQRIRALSGWLTIAGRSHQCSKSSIEELKTLGRGTFGHVFKARCNHTNSIMAIKKLIILDRKEYKSAVTDVAVSIEAANCPNIVKFYGCFVDEAELLICMEMATGFDKVLTKAVRIPEKIIAKVALSALCALQYLKEKKIMHRDIKPGNILIDYHGTIKLCDFGVCGRLIDTNWAESFSVGSLAYLAVSDF</sequence>
<evidence type="ECO:0000313" key="13">
    <source>
        <dbReference type="WBParaSite" id="EVEC_0000224901-mRNA-1"/>
    </source>
</evidence>
<name>A0A0N4UXI8_ENTVE</name>
<evidence type="ECO:0000313" key="12">
    <source>
        <dbReference type="Proteomes" id="UP000274131"/>
    </source>
</evidence>
<dbReference type="GO" id="GO:0005524">
    <property type="term" value="F:ATP binding"/>
    <property type="evidence" value="ECO:0007669"/>
    <property type="project" value="UniProtKB-UniRule"/>
</dbReference>